<evidence type="ECO:0000313" key="4">
    <source>
        <dbReference type="EMBL" id="KAH6871507.1"/>
    </source>
</evidence>
<dbReference type="EMBL" id="JAGPYM010000054">
    <property type="protein sequence ID" value="KAH6871507.1"/>
    <property type="molecule type" value="Genomic_DNA"/>
</dbReference>
<dbReference type="GO" id="GO:0016405">
    <property type="term" value="F:CoA-ligase activity"/>
    <property type="evidence" value="ECO:0007669"/>
    <property type="project" value="TreeGrafter"/>
</dbReference>
<evidence type="ECO:0000259" key="2">
    <source>
        <dbReference type="Pfam" id="PF00501"/>
    </source>
</evidence>
<dbReference type="Proteomes" id="UP000777438">
    <property type="component" value="Unassembled WGS sequence"/>
</dbReference>
<comment type="similarity">
    <text evidence="1">Belongs to the ATP-dependent AMP-binding enzyme family.</text>
</comment>
<name>A0A9P9AKD6_9HYPO</name>
<sequence length="510" mass="55823">MPIESRWSVPVPEVSLPTWLFGSSPSGPLPDRRSFIDTNDPDHRYLTFSDFRLWAKRVGLGLRTAGLRPGDKVLVFSGNNLFYLPVMISVIIAGGVFTGASPSFTSRELKHQLVDSGAALMLAGNAILDVALEAAAQAGMSKEHVYAFDSTPAGLNRAKQAKVAESEHFSWSEPSDPRTATSCLNYSSGSTGVPKGVEITHRAYVAHSEAFYWHRHRDPKFDETRDPGSVLCFTPLYHAMGQANFVFVHPKLGMSVYIMAVYKFENMLKHIQHFGITNFMCVPAIPLSMTKSPLTVREIVCGTAPLAPEVARATEKLFPSGRVLARQGWGMTELTCTGMVWDPTVAQPDESLHSAATREAIVEEGGKLWLRTGGIAYVDKYAPGGKVRLVDRAKELIKAKGFQVAPAELEAVILERNNVADAGVVGVVINEQEVPRAYVVKVGGANITGRDIAQWVEGRLARYKWLKGGVVFIDSIPRLQSGKILRRVLRSRAEQEVGDKVQKLLAAKLA</sequence>
<accession>A0A9P9AKD6</accession>
<dbReference type="Pfam" id="PF00501">
    <property type="entry name" value="AMP-binding"/>
    <property type="match status" value="1"/>
</dbReference>
<dbReference type="InterPro" id="IPR000873">
    <property type="entry name" value="AMP-dep_synth/lig_dom"/>
</dbReference>
<reference evidence="4 5" key="1">
    <citation type="journal article" date="2021" name="Nat. Commun.">
        <title>Genetic determinants of endophytism in the Arabidopsis root mycobiome.</title>
        <authorList>
            <person name="Mesny F."/>
            <person name="Miyauchi S."/>
            <person name="Thiergart T."/>
            <person name="Pickel B."/>
            <person name="Atanasova L."/>
            <person name="Karlsson M."/>
            <person name="Huettel B."/>
            <person name="Barry K.W."/>
            <person name="Haridas S."/>
            <person name="Chen C."/>
            <person name="Bauer D."/>
            <person name="Andreopoulos W."/>
            <person name="Pangilinan J."/>
            <person name="LaButti K."/>
            <person name="Riley R."/>
            <person name="Lipzen A."/>
            <person name="Clum A."/>
            <person name="Drula E."/>
            <person name="Henrissat B."/>
            <person name="Kohler A."/>
            <person name="Grigoriev I.V."/>
            <person name="Martin F.M."/>
            <person name="Hacquard S."/>
        </authorList>
    </citation>
    <scope>NUCLEOTIDE SEQUENCE [LARGE SCALE GENOMIC DNA]</scope>
    <source>
        <strain evidence="4 5">MPI-CAGE-CH-0241</strain>
    </source>
</reference>
<organism evidence="4 5">
    <name type="scientific">Thelonectria olida</name>
    <dbReference type="NCBI Taxonomy" id="1576542"/>
    <lineage>
        <taxon>Eukaryota</taxon>
        <taxon>Fungi</taxon>
        <taxon>Dikarya</taxon>
        <taxon>Ascomycota</taxon>
        <taxon>Pezizomycotina</taxon>
        <taxon>Sordariomycetes</taxon>
        <taxon>Hypocreomycetidae</taxon>
        <taxon>Hypocreales</taxon>
        <taxon>Nectriaceae</taxon>
        <taxon>Thelonectria</taxon>
    </lineage>
</organism>
<feature type="domain" description="AMP-binding enzyme C-terminal" evidence="3">
    <location>
        <begin position="408"/>
        <end position="483"/>
    </location>
</feature>
<dbReference type="InterPro" id="IPR025110">
    <property type="entry name" value="AMP-bd_C"/>
</dbReference>
<dbReference type="PROSITE" id="PS00455">
    <property type="entry name" value="AMP_BINDING"/>
    <property type="match status" value="1"/>
</dbReference>
<dbReference type="PANTHER" id="PTHR24096">
    <property type="entry name" value="LONG-CHAIN-FATTY-ACID--COA LIGASE"/>
    <property type="match status" value="1"/>
</dbReference>
<comment type="caution">
    <text evidence="4">The sequence shown here is derived from an EMBL/GenBank/DDBJ whole genome shotgun (WGS) entry which is preliminary data.</text>
</comment>
<gene>
    <name evidence="4" type="ORF">B0T10DRAFT_591093</name>
</gene>
<dbReference type="InterPro" id="IPR045851">
    <property type="entry name" value="AMP-bd_C_sf"/>
</dbReference>
<evidence type="ECO:0000259" key="3">
    <source>
        <dbReference type="Pfam" id="PF13193"/>
    </source>
</evidence>
<dbReference type="InterPro" id="IPR020845">
    <property type="entry name" value="AMP-binding_CS"/>
</dbReference>
<evidence type="ECO:0000313" key="5">
    <source>
        <dbReference type="Proteomes" id="UP000777438"/>
    </source>
</evidence>
<dbReference type="OrthoDB" id="6509636at2759"/>
<feature type="domain" description="AMP-dependent synthetase/ligase" evidence="2">
    <location>
        <begin position="30"/>
        <end position="349"/>
    </location>
</feature>
<dbReference type="AlphaFoldDB" id="A0A9P9AKD6"/>
<dbReference type="FunFam" id="3.30.300.30:FF:000007">
    <property type="entry name" value="4-coumarate--CoA ligase 2"/>
    <property type="match status" value="1"/>
</dbReference>
<dbReference type="Pfam" id="PF13193">
    <property type="entry name" value="AMP-binding_C"/>
    <property type="match status" value="1"/>
</dbReference>
<dbReference type="SUPFAM" id="SSF56801">
    <property type="entry name" value="Acetyl-CoA synthetase-like"/>
    <property type="match status" value="1"/>
</dbReference>
<evidence type="ECO:0000256" key="1">
    <source>
        <dbReference type="ARBA" id="ARBA00006432"/>
    </source>
</evidence>
<dbReference type="Gene3D" id="3.40.50.980">
    <property type="match status" value="2"/>
</dbReference>
<dbReference type="PANTHER" id="PTHR24096:SF424">
    <property type="entry name" value="ACETYL-COA SYNTHETASE-LIKE PROTEIN-RELATED"/>
    <property type="match status" value="1"/>
</dbReference>
<protein>
    <submittedName>
        <fullName evidence="4">AMP-binding enzyme</fullName>
    </submittedName>
</protein>
<keyword evidence="5" id="KW-1185">Reference proteome</keyword>
<proteinExistence type="inferred from homology"/>
<dbReference type="Gene3D" id="3.30.300.30">
    <property type="match status" value="1"/>
</dbReference>